<proteinExistence type="predicted"/>
<accession>A0ACC0KG13</accession>
<protein>
    <submittedName>
        <fullName evidence="1">Uncharacterized protein</fullName>
    </submittedName>
</protein>
<organism evidence="1 2">
    <name type="scientific">Choristoneura fumiferana</name>
    <name type="common">Spruce budworm moth</name>
    <name type="synonym">Archips fumiferana</name>
    <dbReference type="NCBI Taxonomy" id="7141"/>
    <lineage>
        <taxon>Eukaryota</taxon>
        <taxon>Metazoa</taxon>
        <taxon>Ecdysozoa</taxon>
        <taxon>Arthropoda</taxon>
        <taxon>Hexapoda</taxon>
        <taxon>Insecta</taxon>
        <taxon>Pterygota</taxon>
        <taxon>Neoptera</taxon>
        <taxon>Endopterygota</taxon>
        <taxon>Lepidoptera</taxon>
        <taxon>Glossata</taxon>
        <taxon>Ditrysia</taxon>
        <taxon>Tortricoidea</taxon>
        <taxon>Tortricidae</taxon>
        <taxon>Tortricinae</taxon>
        <taxon>Choristoneura</taxon>
    </lineage>
</organism>
<evidence type="ECO:0000313" key="1">
    <source>
        <dbReference type="EMBL" id="KAI8435156.1"/>
    </source>
</evidence>
<gene>
    <name evidence="1" type="ORF">MSG28_003528</name>
</gene>
<keyword evidence="2" id="KW-1185">Reference proteome</keyword>
<evidence type="ECO:0000313" key="2">
    <source>
        <dbReference type="Proteomes" id="UP001064048"/>
    </source>
</evidence>
<dbReference type="Proteomes" id="UP001064048">
    <property type="component" value="Chromosome 5"/>
</dbReference>
<dbReference type="EMBL" id="CM046105">
    <property type="protein sequence ID" value="KAI8435156.1"/>
    <property type="molecule type" value="Genomic_DNA"/>
</dbReference>
<name>A0ACC0KG13_CHOFU</name>
<sequence>MDKKKQFSKPPIKRFKSNDDDDDNEPPCSFEEQLAGMDSHDFESQQVIGEGPDNQSTNIKWSRPPPPAMNPKMDKLVFQQLDIDHYNGQPISGMPGSQLGPVPIMRMYGITMEGNSVCCHLHGFTPYFYVTVPLNFTESSCHSMKTNLSKALLEDLRSNKDNIKEPVLEIRLIKARSIMHYKGDNDITFARVSVALPKLIAAAKRLLDRQPPSFGLMDPAFYETNIDFDIRFMVDTSVVGCSWIELPATKWSLRGQKTTLKPESRCQIEVDVAWNAFIAHQPEGEWSKVAPFRILSFDIECAGRKGVFPEPNHDPVIQIASMVIRQEVEKKYTKANGYPEDAVVIYGDTDSVMVKFGVKTLEESMKLGSEAAEFVTAQFVKPIKLEFEKVYYPYLLINKKRYAGLYFTRPDKYDKMDCKGIETVRRDNCPLVSNMMSTCLQKLLIDRDPDGAVNYAKQIIADLLCNRIDISQLVITKELTKNDYAAKQAHVELANKMKKRDPGTAPKLGDRVPYVLCCAAKNTPAYMKAEDPIYVLENSVPIDANYYMENQLSKPLLRIFEPILGEKAESLLLKGEHTRTKAMVTSKVGALAAFTKKREKCIGCKAVMPNDSKSALCNHCADKEGQLYISEIFKLRQLQEKFSKLWTECQRCQGSLHEEVLCTNRDCTIFYMRKKVGMELDAQEKNVLRFGLPIFGLECYVCDNQEDNNEKCVKTIMTCKDYQDVCLTKIKWGSPPYWSQGAKKQYYISKACSSKTECAATRQRYMPTCTHIWYQDWECSDCCQGDRCNYYIIICHCFYNPTDSGAVQITQSNLDMVLASNEVVFINFYAEWCRFSNILMPIFDDAADEVAKAGYDTGKVVMGKRSVEAFSDFIKKQLTDPVLTFGSLKELHELSEDKRHIIGYMDRRDQPEYEVLRRVAASLKDECLFHVGFGDASQQMHPPGQPIVVFRTDKKTSTDQDETYNGSLTNFDELYKWVQEKCIPLVREITFENAEELTEEGLPFLILFHDPKDTESVKRYKEIIKRDLVAEKQNVNFLTADGVRFEHPLHHLGKSISDLPLIAIDSFRHMYLFPDYRDMEQPGKLFQFLQDLYSGKLHREFHYGPDPNQIAGDADVKVTTPPESTFKKLAPSKNRYTLLRDEL</sequence>
<reference evidence="1 2" key="1">
    <citation type="journal article" date="2022" name="Genome Biol. Evol.">
        <title>The Spruce Budworm Genome: Reconstructing the Evolutionary History of Antifreeze Proteins.</title>
        <authorList>
            <person name="Beliveau C."/>
            <person name="Gagne P."/>
            <person name="Picq S."/>
            <person name="Vernygora O."/>
            <person name="Keeling C.I."/>
            <person name="Pinkney K."/>
            <person name="Doucet D."/>
            <person name="Wen F."/>
            <person name="Johnston J.S."/>
            <person name="Maaroufi H."/>
            <person name="Boyle B."/>
            <person name="Laroche J."/>
            <person name="Dewar K."/>
            <person name="Juretic N."/>
            <person name="Blackburn G."/>
            <person name="Nisole A."/>
            <person name="Brunet B."/>
            <person name="Brandao M."/>
            <person name="Lumley L."/>
            <person name="Duan J."/>
            <person name="Quan G."/>
            <person name="Lucarotti C.J."/>
            <person name="Roe A.D."/>
            <person name="Sperling F.A.H."/>
            <person name="Levesque R.C."/>
            <person name="Cusson M."/>
        </authorList>
    </citation>
    <scope>NUCLEOTIDE SEQUENCE [LARGE SCALE GENOMIC DNA]</scope>
    <source>
        <strain evidence="1">Glfc:IPQL:Cfum</strain>
    </source>
</reference>
<comment type="caution">
    <text evidence="1">The sequence shown here is derived from an EMBL/GenBank/DDBJ whole genome shotgun (WGS) entry which is preliminary data.</text>
</comment>